<organism evidence="3 4">
    <name type="scientific">Rhizopus oryzae</name>
    <name type="common">Mucormycosis agent</name>
    <name type="synonym">Rhizopus arrhizus var. delemar</name>
    <dbReference type="NCBI Taxonomy" id="64495"/>
    <lineage>
        <taxon>Eukaryota</taxon>
        <taxon>Fungi</taxon>
        <taxon>Fungi incertae sedis</taxon>
        <taxon>Mucoromycota</taxon>
        <taxon>Mucoromycotina</taxon>
        <taxon>Mucoromycetes</taxon>
        <taxon>Mucorales</taxon>
        <taxon>Mucorineae</taxon>
        <taxon>Rhizopodaceae</taxon>
        <taxon>Rhizopus</taxon>
    </lineage>
</organism>
<feature type="region of interest" description="Disordered" evidence="1">
    <location>
        <begin position="38"/>
        <end position="105"/>
    </location>
</feature>
<gene>
    <name evidence="3" type="ORF">G6F64_010063</name>
</gene>
<dbReference type="Pfam" id="PF00397">
    <property type="entry name" value="WW"/>
    <property type="match status" value="1"/>
</dbReference>
<evidence type="ECO:0000256" key="1">
    <source>
        <dbReference type="SAM" id="MobiDB-lite"/>
    </source>
</evidence>
<dbReference type="InterPro" id="IPR036020">
    <property type="entry name" value="WW_dom_sf"/>
</dbReference>
<feature type="compositionally biased region" description="Low complexity" evidence="1">
    <location>
        <begin position="82"/>
        <end position="99"/>
    </location>
</feature>
<dbReference type="Proteomes" id="UP000716291">
    <property type="component" value="Unassembled WGS sequence"/>
</dbReference>
<dbReference type="CDD" id="cd00201">
    <property type="entry name" value="WW"/>
    <property type="match status" value="1"/>
</dbReference>
<feature type="compositionally biased region" description="Polar residues" evidence="1">
    <location>
        <begin position="71"/>
        <end position="81"/>
    </location>
</feature>
<dbReference type="EMBL" id="JAANQT010001979">
    <property type="protein sequence ID" value="KAG1303448.1"/>
    <property type="molecule type" value="Genomic_DNA"/>
</dbReference>
<dbReference type="SMART" id="SM00456">
    <property type="entry name" value="WW"/>
    <property type="match status" value="1"/>
</dbReference>
<dbReference type="PROSITE" id="PS01159">
    <property type="entry name" value="WW_DOMAIN_1"/>
    <property type="match status" value="1"/>
</dbReference>
<feature type="domain" description="WW" evidence="2">
    <location>
        <begin position="8"/>
        <end position="42"/>
    </location>
</feature>
<name>A0A9P6X215_RHIOR</name>
<dbReference type="PROSITE" id="PS50020">
    <property type="entry name" value="WW_DOMAIN_2"/>
    <property type="match status" value="1"/>
</dbReference>
<dbReference type="OrthoDB" id="2367685at2759"/>
<dbReference type="AlphaFoldDB" id="A0A9P6X215"/>
<feature type="compositionally biased region" description="Low complexity" evidence="1">
    <location>
        <begin position="55"/>
        <end position="70"/>
    </location>
</feature>
<reference evidence="3" key="1">
    <citation type="journal article" date="2020" name="Microb. Genom.">
        <title>Genetic diversity of clinical and environmental Mucorales isolates obtained from an investigation of mucormycosis cases among solid organ transplant recipients.</title>
        <authorList>
            <person name="Nguyen M.H."/>
            <person name="Kaul D."/>
            <person name="Muto C."/>
            <person name="Cheng S.J."/>
            <person name="Richter R.A."/>
            <person name="Bruno V.M."/>
            <person name="Liu G."/>
            <person name="Beyhan S."/>
            <person name="Sundermann A.J."/>
            <person name="Mounaud S."/>
            <person name="Pasculle A.W."/>
            <person name="Nierman W.C."/>
            <person name="Driscoll E."/>
            <person name="Cumbie R."/>
            <person name="Clancy C.J."/>
            <person name="Dupont C.L."/>
        </authorList>
    </citation>
    <scope>NUCLEOTIDE SEQUENCE</scope>
    <source>
        <strain evidence="3">GL11</strain>
    </source>
</reference>
<dbReference type="SUPFAM" id="SSF51045">
    <property type="entry name" value="WW domain"/>
    <property type="match status" value="1"/>
</dbReference>
<sequence>MNPSQPPPQLPAGWIALWDESSQRYYYLEQATGRTQWELPTQPSSSFNTVNGGESSSYQSSYAQSYSNNSPAVTSYPSQQAYPYPTTSDPNSPYPSNNPGVEGQDRGLGNVFKGYGGAVAGGLIGFAAGKFLGNHHHGNNHHQNGGYYPPPPPPSQGFGGFLPGFGGHNQHHNHHNHFF</sequence>
<evidence type="ECO:0000259" key="2">
    <source>
        <dbReference type="PROSITE" id="PS50020"/>
    </source>
</evidence>
<evidence type="ECO:0000313" key="3">
    <source>
        <dbReference type="EMBL" id="KAG1303448.1"/>
    </source>
</evidence>
<evidence type="ECO:0000313" key="4">
    <source>
        <dbReference type="Proteomes" id="UP000716291"/>
    </source>
</evidence>
<keyword evidence="4" id="KW-1185">Reference proteome</keyword>
<dbReference type="Gene3D" id="2.20.70.10">
    <property type="match status" value="1"/>
</dbReference>
<proteinExistence type="predicted"/>
<accession>A0A9P6X215</accession>
<comment type="caution">
    <text evidence="3">The sequence shown here is derived from an EMBL/GenBank/DDBJ whole genome shotgun (WGS) entry which is preliminary data.</text>
</comment>
<feature type="compositionally biased region" description="Polar residues" evidence="1">
    <location>
        <begin position="38"/>
        <end position="54"/>
    </location>
</feature>
<dbReference type="InterPro" id="IPR001202">
    <property type="entry name" value="WW_dom"/>
</dbReference>
<protein>
    <recommendedName>
        <fullName evidence="2">WW domain-containing protein</fullName>
    </recommendedName>
</protein>